<keyword evidence="6" id="KW-0489">Methyltransferase</keyword>
<evidence type="ECO:0000256" key="1">
    <source>
        <dbReference type="PIRSR" id="PIRSR018249-1"/>
    </source>
</evidence>
<feature type="binding site" evidence="2">
    <location>
        <position position="80"/>
    </location>
    <ligand>
        <name>S-adenosyl-L-methionine</name>
        <dbReference type="ChEBI" id="CHEBI:59789"/>
    </ligand>
</feature>
<keyword evidence="1" id="KW-0862">Zinc</keyword>
<sequence>MTKKIKSIEVFREFVEAFRCPHCKGPFQVVDLKSLKCTKNHTFDFAKQGYVNLTTHSSKSLYDKKLFEARQRIIMESNLFALLHKKISKMINDHLDDFPRFPFLILDAGCGEGSHLHKVLDDCRNTAITGVGLDISKAGIVMAAKNYKEPIWLVGDLAKSPLKDQSFHVILNILSPSNYKEFKRILVPNGLVIKVVPRPNYLKELRETLFENTKKVIYKSSDTAELFKKHFKLKAVYNLCYTKKLNQAEQINLVQMSPLSWNSERTDIDSFINRASSEVTVDLDILIGLNVQ</sequence>
<dbReference type="RefSeq" id="WP_163240025.1">
    <property type="nucleotide sequence ID" value="NZ_CP082780.1"/>
</dbReference>
<name>A0A6B3VYC5_9BACI</name>
<dbReference type="SUPFAM" id="SSF53335">
    <property type="entry name" value="S-adenosyl-L-methionine-dependent methyltransferases"/>
    <property type="match status" value="1"/>
</dbReference>
<accession>A0A6B3VYC5</accession>
<dbReference type="GO" id="GO:0046872">
    <property type="term" value="F:metal ion binding"/>
    <property type="evidence" value="ECO:0007669"/>
    <property type="project" value="UniProtKB-KW"/>
</dbReference>
<reference evidence="6 7" key="1">
    <citation type="submission" date="2020-02" db="EMBL/GenBank/DDBJ databases">
        <title>Bacillus aquiflavi sp. nov., isolated from yellow water of strong flavor Chinese baijiu in Yibin region of China.</title>
        <authorList>
            <person name="Xie J."/>
        </authorList>
    </citation>
    <scope>NUCLEOTIDE SEQUENCE [LARGE SCALE GENOMIC DNA]</scope>
    <source>
        <strain evidence="6 7">3H-10</strain>
    </source>
</reference>
<evidence type="ECO:0000313" key="8">
    <source>
        <dbReference type="Proteomes" id="UP000570010"/>
    </source>
</evidence>
<feature type="domain" description="23S rRNA (guanine(745)-N(1))-methyltransferase N-terminal" evidence="4">
    <location>
        <begin position="18"/>
        <end position="53"/>
    </location>
</feature>
<dbReference type="EMBL" id="JACEIO010000004">
    <property type="protein sequence ID" value="MBA4536163.1"/>
    <property type="molecule type" value="Genomic_DNA"/>
</dbReference>
<keyword evidence="7" id="KW-1185">Reference proteome</keyword>
<feature type="binding site" evidence="1">
    <location>
        <position position="41"/>
    </location>
    <ligand>
        <name>Zn(2+)</name>
        <dbReference type="ChEBI" id="CHEBI:29105"/>
    </ligand>
</feature>
<dbReference type="EMBL" id="JAAIWN010000004">
    <property type="protein sequence ID" value="NEY80536.1"/>
    <property type="molecule type" value="Genomic_DNA"/>
</dbReference>
<evidence type="ECO:0000259" key="4">
    <source>
        <dbReference type="Pfam" id="PF21302"/>
    </source>
</evidence>
<feature type="domain" description="Methyltransferase" evidence="3">
    <location>
        <begin position="105"/>
        <end position="190"/>
    </location>
</feature>
<feature type="binding site" evidence="1">
    <location>
        <position position="37"/>
    </location>
    <ligand>
        <name>Zn(2+)</name>
        <dbReference type="ChEBI" id="CHEBI:29105"/>
    </ligand>
</feature>
<protein>
    <submittedName>
        <fullName evidence="6">Methyltransferase domain-containing protein</fullName>
    </submittedName>
</protein>
<dbReference type="Pfam" id="PF21302">
    <property type="entry name" value="Zn_ribbon_RlmA"/>
    <property type="match status" value="1"/>
</dbReference>
<gene>
    <name evidence="6" type="ORF">G4D64_03145</name>
    <name evidence="5" type="ORF">H1Z61_03150</name>
</gene>
<dbReference type="GO" id="GO:0008168">
    <property type="term" value="F:methyltransferase activity"/>
    <property type="evidence" value="ECO:0007669"/>
    <property type="project" value="UniProtKB-KW"/>
</dbReference>
<dbReference type="GO" id="GO:0032259">
    <property type="term" value="P:methylation"/>
    <property type="evidence" value="ECO:0007669"/>
    <property type="project" value="UniProtKB-KW"/>
</dbReference>
<dbReference type="InterPro" id="IPR041698">
    <property type="entry name" value="Methyltransf_25"/>
</dbReference>
<dbReference type="InterPro" id="IPR029063">
    <property type="entry name" value="SAM-dependent_MTases_sf"/>
</dbReference>
<keyword evidence="6" id="KW-0808">Transferase</keyword>
<evidence type="ECO:0000313" key="7">
    <source>
        <dbReference type="Proteomes" id="UP000472971"/>
    </source>
</evidence>
<keyword evidence="1" id="KW-0479">Metal-binding</keyword>
<dbReference type="Proteomes" id="UP000472971">
    <property type="component" value="Unassembled WGS sequence"/>
</dbReference>
<proteinExistence type="predicted"/>
<dbReference type="InterPro" id="IPR048647">
    <property type="entry name" value="RlmA_N"/>
</dbReference>
<dbReference type="CDD" id="cd02440">
    <property type="entry name" value="AdoMet_MTases"/>
    <property type="match status" value="1"/>
</dbReference>
<organism evidence="6 7">
    <name type="scientific">Bacillus aquiflavi</name>
    <dbReference type="NCBI Taxonomy" id="2672567"/>
    <lineage>
        <taxon>Bacteria</taxon>
        <taxon>Bacillati</taxon>
        <taxon>Bacillota</taxon>
        <taxon>Bacilli</taxon>
        <taxon>Bacillales</taxon>
        <taxon>Bacillaceae</taxon>
        <taxon>Bacillus</taxon>
    </lineage>
</organism>
<evidence type="ECO:0000256" key="2">
    <source>
        <dbReference type="PIRSR" id="PIRSR018249-2"/>
    </source>
</evidence>
<feature type="binding site" evidence="2">
    <location>
        <position position="201"/>
    </location>
    <ligand>
        <name>S-adenosyl-L-methionine</name>
        <dbReference type="ChEBI" id="CHEBI:59789"/>
    </ligand>
</feature>
<dbReference type="AlphaFoldDB" id="A0A6B3VYC5"/>
<evidence type="ECO:0000313" key="5">
    <source>
        <dbReference type="EMBL" id="MBA4536163.1"/>
    </source>
</evidence>
<evidence type="ECO:0000259" key="3">
    <source>
        <dbReference type="Pfam" id="PF13649"/>
    </source>
</evidence>
<dbReference type="Proteomes" id="UP000570010">
    <property type="component" value="Unassembled WGS sequence"/>
</dbReference>
<keyword evidence="2" id="KW-0949">S-adenosyl-L-methionine</keyword>
<dbReference type="PIRSF" id="PIRSF018249">
    <property type="entry name" value="MyrA_prd"/>
    <property type="match status" value="1"/>
</dbReference>
<evidence type="ECO:0000313" key="6">
    <source>
        <dbReference type="EMBL" id="NEY80536.1"/>
    </source>
</evidence>
<comment type="caution">
    <text evidence="6">The sequence shown here is derived from an EMBL/GenBank/DDBJ whole genome shotgun (WGS) entry which is preliminary data.</text>
</comment>
<feature type="binding site" evidence="2">
    <location>
        <begin position="112"/>
        <end position="113"/>
    </location>
    <ligand>
        <name>S-adenosyl-L-methionine</name>
        <dbReference type="ChEBI" id="CHEBI:59789"/>
    </ligand>
</feature>
<reference evidence="5 8" key="2">
    <citation type="submission" date="2020-07" db="EMBL/GenBank/DDBJ databases">
        <authorList>
            <person name="Feng H."/>
        </authorList>
    </citation>
    <scope>NUCLEOTIDE SEQUENCE [LARGE SCALE GENOMIC DNA]</scope>
    <source>
        <strain evidence="8">s-12</strain>
        <strain evidence="5">S-12</strain>
    </source>
</reference>
<dbReference type="Pfam" id="PF13649">
    <property type="entry name" value="Methyltransf_25"/>
    <property type="match status" value="1"/>
</dbReference>
<dbReference type="Gene3D" id="3.40.50.150">
    <property type="entry name" value="Vaccinia Virus protein VP39"/>
    <property type="match status" value="1"/>
</dbReference>
<dbReference type="InterPro" id="IPR016718">
    <property type="entry name" value="rRNA_m1G-MeTrfase_A_prd"/>
</dbReference>